<gene>
    <name evidence="1" type="ORF">GAO09_10965</name>
</gene>
<dbReference type="PIRSF" id="PIRSF028451">
    <property type="entry name" value="UCP028451"/>
    <property type="match status" value="1"/>
</dbReference>
<dbReference type="Pfam" id="PF09365">
    <property type="entry name" value="DUF2461"/>
    <property type="match status" value="1"/>
</dbReference>
<protein>
    <submittedName>
        <fullName evidence="1">DUF2461 family protein</fullName>
    </submittedName>
</protein>
<dbReference type="EMBL" id="WIXI01000041">
    <property type="protein sequence ID" value="MQY46564.1"/>
    <property type="molecule type" value="Genomic_DNA"/>
</dbReference>
<dbReference type="AlphaFoldDB" id="A0A6A8A7A3"/>
<dbReference type="InterPro" id="IPR012808">
    <property type="entry name" value="CHP02453"/>
</dbReference>
<accession>A0A6A8A7A3</accession>
<reference evidence="1 2" key="1">
    <citation type="submission" date="2019-11" db="EMBL/GenBank/DDBJ databases">
        <title>Genome analysis of Rhizobacterium cereale a novel genus and species isolated from maize roots in North Spain.</title>
        <authorList>
            <person name="Menendez E."/>
            <person name="Flores-Felix J.D."/>
            <person name="Ramirez-Bahena M.-H."/>
            <person name="Igual J.M."/>
            <person name="Garcia-Fraile P."/>
            <person name="Peix A."/>
            <person name="Velazquez E."/>
        </authorList>
    </citation>
    <scope>NUCLEOTIDE SEQUENCE [LARGE SCALE GENOMIC DNA]</scope>
    <source>
        <strain evidence="1 2">RZME27</strain>
    </source>
</reference>
<organism evidence="1 2">
    <name type="scientific">Endobacterium cereale</name>
    <dbReference type="NCBI Taxonomy" id="2663029"/>
    <lineage>
        <taxon>Bacteria</taxon>
        <taxon>Pseudomonadati</taxon>
        <taxon>Pseudomonadota</taxon>
        <taxon>Alphaproteobacteria</taxon>
        <taxon>Hyphomicrobiales</taxon>
        <taxon>Rhizobiaceae</taxon>
        <taxon>Endobacterium</taxon>
    </lineage>
</organism>
<evidence type="ECO:0000313" key="2">
    <source>
        <dbReference type="Proteomes" id="UP000435138"/>
    </source>
</evidence>
<dbReference type="InterPro" id="IPR015996">
    <property type="entry name" value="UCP028451"/>
</dbReference>
<proteinExistence type="predicted"/>
<dbReference type="Proteomes" id="UP000435138">
    <property type="component" value="Unassembled WGS sequence"/>
</dbReference>
<name>A0A6A8A7A3_9HYPH</name>
<keyword evidence="2" id="KW-1185">Reference proteome</keyword>
<sequence>MIRLPLPYFCSYFVQMDHRVFGSGTVMIDAVTLDFLSQAARNSEHDWLQENRGQLALARSNLVEFAARLIADAGAVDSRIRDANPDPRKCLSPSMPKGYGAITFRVSPLKNAAATYFVKLAPQGSFSGGGALIPPPRLARILMQTIASHTGKWRAIVEGPEFRKYFPNGLSDGRDMTSKGYVKNHDALDFFNLRHFGACRTIPDDLLISAHLVEEIVRSFVAARPLVDYINRSTTRLA</sequence>
<evidence type="ECO:0000313" key="1">
    <source>
        <dbReference type="EMBL" id="MQY46564.1"/>
    </source>
</evidence>
<dbReference type="PANTHER" id="PTHR36452">
    <property type="entry name" value="CHROMOSOME 12, WHOLE GENOME SHOTGUN SEQUENCE"/>
    <property type="match status" value="1"/>
</dbReference>
<comment type="caution">
    <text evidence="1">The sequence shown here is derived from an EMBL/GenBank/DDBJ whole genome shotgun (WGS) entry which is preliminary data.</text>
</comment>
<dbReference type="PANTHER" id="PTHR36452:SF1">
    <property type="entry name" value="DUF2461 DOMAIN-CONTAINING PROTEIN"/>
    <property type="match status" value="1"/>
</dbReference>